<dbReference type="InterPro" id="IPR001810">
    <property type="entry name" value="F-box_dom"/>
</dbReference>
<accession>A0A8H4VJV0</accession>
<dbReference type="Proteomes" id="UP000521872">
    <property type="component" value="Unassembled WGS sequence"/>
</dbReference>
<dbReference type="SUPFAM" id="SSF52047">
    <property type="entry name" value="RNI-like"/>
    <property type="match status" value="1"/>
</dbReference>
<comment type="caution">
    <text evidence="2">The sequence shown here is derived from an EMBL/GenBank/DDBJ whole genome shotgun (WGS) entry which is preliminary data.</text>
</comment>
<dbReference type="AlphaFoldDB" id="A0A8H4VJV0"/>
<dbReference type="InterPro" id="IPR036047">
    <property type="entry name" value="F-box-like_dom_sf"/>
</dbReference>
<dbReference type="EMBL" id="JAACJL010000045">
    <property type="protein sequence ID" value="KAF4613541.1"/>
    <property type="molecule type" value="Genomic_DNA"/>
</dbReference>
<reference evidence="2 3" key="1">
    <citation type="submission" date="2019-12" db="EMBL/GenBank/DDBJ databases">
        <authorList>
            <person name="Floudas D."/>
            <person name="Bentzer J."/>
            <person name="Ahren D."/>
            <person name="Johansson T."/>
            <person name="Persson P."/>
            <person name="Tunlid A."/>
        </authorList>
    </citation>
    <scope>NUCLEOTIDE SEQUENCE [LARGE SCALE GENOMIC DNA]</scope>
    <source>
        <strain evidence="2 3">CBS 102.39</strain>
    </source>
</reference>
<name>A0A8H4VJV0_9AGAR</name>
<dbReference type="PROSITE" id="PS50181">
    <property type="entry name" value="FBOX"/>
    <property type="match status" value="1"/>
</dbReference>
<dbReference type="Gene3D" id="3.80.10.10">
    <property type="entry name" value="Ribonuclease Inhibitor"/>
    <property type="match status" value="1"/>
</dbReference>
<keyword evidence="3" id="KW-1185">Reference proteome</keyword>
<dbReference type="SUPFAM" id="SSF81383">
    <property type="entry name" value="F-box domain"/>
    <property type="match status" value="1"/>
</dbReference>
<evidence type="ECO:0000313" key="3">
    <source>
        <dbReference type="Proteomes" id="UP000521872"/>
    </source>
</evidence>
<protein>
    <recommendedName>
        <fullName evidence="1">F-box domain-containing protein</fullName>
    </recommendedName>
</protein>
<dbReference type="CDD" id="cd09917">
    <property type="entry name" value="F-box_SF"/>
    <property type="match status" value="1"/>
</dbReference>
<sequence>MVDIPPEIWLHILQFLPKEELYRLISVNRLFLEVGMNLKWESVELSNTSHTSGLPSTMQTLKRLSDPFVASKLRILNIDATFMEPTSSDVTDIDNPTVFIFPTFDELIDGIVQAAPHFQNITYVDLTCWMLSPSCNPEILRSMWFPMSQSLKVLSLGGSLGAYRVLIESLPPMPQLDELRLLFIEEHVLDESGQLAILISHVVPYINSIGPRLRLLSIYSWTNVDLSVLFKNLHTPPALRELAISFSFNTSLADPPQLNRFLKRCSDTVVSLGLSLQDGRDKRDVSGGQRRDEWLMDLFSADNQCLTNLEDLNISFRTVKDRAVDILTACLQKTQRTLQELCVRDRFLNRGEFSRVLDAAANCMKLNCLWINIDRVDWDVIEMLAPKLPRIRRLFIVTPALAILSSERAPDEMSTHYPTATAQLLEHRVCKHLQWKLHVAELWEDGGGRLKIENTLTTA</sequence>
<dbReference type="InterPro" id="IPR032675">
    <property type="entry name" value="LRR_dom_sf"/>
</dbReference>
<evidence type="ECO:0000259" key="1">
    <source>
        <dbReference type="PROSITE" id="PS50181"/>
    </source>
</evidence>
<gene>
    <name evidence="2" type="ORF">D9613_007508</name>
</gene>
<feature type="domain" description="F-box" evidence="1">
    <location>
        <begin position="1"/>
        <end position="43"/>
    </location>
</feature>
<organism evidence="2 3">
    <name type="scientific">Agrocybe pediades</name>
    <dbReference type="NCBI Taxonomy" id="84607"/>
    <lineage>
        <taxon>Eukaryota</taxon>
        <taxon>Fungi</taxon>
        <taxon>Dikarya</taxon>
        <taxon>Basidiomycota</taxon>
        <taxon>Agaricomycotina</taxon>
        <taxon>Agaricomycetes</taxon>
        <taxon>Agaricomycetidae</taxon>
        <taxon>Agaricales</taxon>
        <taxon>Agaricineae</taxon>
        <taxon>Strophariaceae</taxon>
        <taxon>Agrocybe</taxon>
    </lineage>
</organism>
<proteinExistence type="predicted"/>
<evidence type="ECO:0000313" key="2">
    <source>
        <dbReference type="EMBL" id="KAF4613541.1"/>
    </source>
</evidence>